<dbReference type="CDD" id="cd00567">
    <property type="entry name" value="ACAD"/>
    <property type="match status" value="1"/>
</dbReference>
<feature type="domain" description="Acyl-CoA dehydrogenase/oxidase C-terminal" evidence="6">
    <location>
        <begin position="247"/>
        <end position="385"/>
    </location>
</feature>
<feature type="region of interest" description="Disordered" evidence="5">
    <location>
        <begin position="413"/>
        <end position="434"/>
    </location>
</feature>
<evidence type="ECO:0000256" key="5">
    <source>
        <dbReference type="SAM" id="MobiDB-lite"/>
    </source>
</evidence>
<name>A0ABW3VRE0_9PSEU</name>
<dbReference type="InterPro" id="IPR046373">
    <property type="entry name" value="Acyl-CoA_Oxase/DH_mid-dom_sf"/>
</dbReference>
<feature type="non-terminal residue" evidence="8">
    <location>
        <position position="434"/>
    </location>
</feature>
<proteinExistence type="inferred from homology"/>
<dbReference type="Pfam" id="PF02771">
    <property type="entry name" value="Acyl-CoA_dh_N"/>
    <property type="match status" value="1"/>
</dbReference>
<comment type="caution">
    <text evidence="8">The sequence shown here is derived from an EMBL/GenBank/DDBJ whole genome shotgun (WGS) entry which is preliminary data.</text>
</comment>
<dbReference type="PANTHER" id="PTHR43884:SF12">
    <property type="entry name" value="ISOVALERYL-COA DEHYDROGENASE, MITOCHONDRIAL-RELATED"/>
    <property type="match status" value="1"/>
</dbReference>
<evidence type="ECO:0000259" key="7">
    <source>
        <dbReference type="Pfam" id="PF02771"/>
    </source>
</evidence>
<dbReference type="InterPro" id="IPR037069">
    <property type="entry name" value="AcylCoA_DH/ox_N_sf"/>
</dbReference>
<organism evidence="8 9">
    <name type="scientific">Pseudonocardia benzenivorans</name>
    <dbReference type="NCBI Taxonomy" id="228005"/>
    <lineage>
        <taxon>Bacteria</taxon>
        <taxon>Bacillati</taxon>
        <taxon>Actinomycetota</taxon>
        <taxon>Actinomycetes</taxon>
        <taxon>Pseudonocardiales</taxon>
        <taxon>Pseudonocardiaceae</taxon>
        <taxon>Pseudonocardia</taxon>
    </lineage>
</organism>
<dbReference type="GO" id="GO:0016491">
    <property type="term" value="F:oxidoreductase activity"/>
    <property type="evidence" value="ECO:0007669"/>
    <property type="project" value="UniProtKB-KW"/>
</dbReference>
<dbReference type="SUPFAM" id="SSF56645">
    <property type="entry name" value="Acyl-CoA dehydrogenase NM domain-like"/>
    <property type="match status" value="1"/>
</dbReference>
<keyword evidence="9" id="KW-1185">Reference proteome</keyword>
<dbReference type="PANTHER" id="PTHR43884">
    <property type="entry name" value="ACYL-COA DEHYDROGENASE"/>
    <property type="match status" value="1"/>
</dbReference>
<sequence length="434" mass="45506">MAVSFSLSPEQRRLVAIARRFAEEELRPLADEVRAEPDPLRRALLARPTFEKAVGAGFLKGLIPVPFGGTAGSGVDAAILVEEWAAQSPDFVISMAGPLIALMPVYQVGTPEQIRRFVAPFLADSGAPVAAMAFSEPDGSVNFDAPPPAEGIRTTAVLDGDQWVVNGRKQWASHLPGWDGDGPDVMTIVCRTPGGVSLVVAEREHLAGHIEVEEYLDLPGLTGCLTARIALHDVRVPRENLLGAEGQGGELTRNAFFASGASIGTFATAAMRQAFAVAHRFATTQTRGGGVPIIAHQSVADVFADAKGRIEAVRLLSWRALDAVLSGDPAGPELALHSKVFGSETAVDVINDLVKVVGVTAYDRAFPLVRHLNEALAYPVIEGSNIGLRRRQLQAMLAAPGYDPLAASGLACAAPPGAEGPQEGTPSSAGRSAG</sequence>
<dbReference type="InterPro" id="IPR009075">
    <property type="entry name" value="AcylCo_DH/oxidase_C"/>
</dbReference>
<keyword evidence="4" id="KW-0274">FAD</keyword>
<evidence type="ECO:0000256" key="1">
    <source>
        <dbReference type="ARBA" id="ARBA00001974"/>
    </source>
</evidence>
<dbReference type="EMBL" id="JBHTMB010000278">
    <property type="protein sequence ID" value="MFD1237246.1"/>
    <property type="molecule type" value="Genomic_DNA"/>
</dbReference>
<comment type="similarity">
    <text evidence="2">Belongs to the acyl-CoA dehydrogenase family.</text>
</comment>
<reference evidence="9" key="1">
    <citation type="journal article" date="2019" name="Int. J. Syst. Evol. Microbiol.">
        <title>The Global Catalogue of Microorganisms (GCM) 10K type strain sequencing project: providing services to taxonomists for standard genome sequencing and annotation.</title>
        <authorList>
            <consortium name="The Broad Institute Genomics Platform"/>
            <consortium name="The Broad Institute Genome Sequencing Center for Infectious Disease"/>
            <person name="Wu L."/>
            <person name="Ma J."/>
        </authorList>
    </citation>
    <scope>NUCLEOTIDE SEQUENCE [LARGE SCALE GENOMIC DNA]</scope>
    <source>
        <strain evidence="9">CCUG 49018</strain>
    </source>
</reference>
<dbReference type="InterPro" id="IPR009100">
    <property type="entry name" value="AcylCoA_DH/oxidase_NM_dom_sf"/>
</dbReference>
<accession>A0ABW3VRE0</accession>
<dbReference type="Gene3D" id="1.10.540.10">
    <property type="entry name" value="Acyl-CoA dehydrogenase/oxidase, N-terminal domain"/>
    <property type="match status" value="1"/>
</dbReference>
<protein>
    <submittedName>
        <fullName evidence="8">Acyl-CoA dehydrogenase family protein</fullName>
        <ecNumber evidence="8">1.-.-.-</ecNumber>
    </submittedName>
</protein>
<keyword evidence="8" id="KW-0560">Oxidoreductase</keyword>
<comment type="cofactor">
    <cofactor evidence="1">
        <name>FAD</name>
        <dbReference type="ChEBI" id="CHEBI:57692"/>
    </cofactor>
</comment>
<evidence type="ECO:0000256" key="2">
    <source>
        <dbReference type="ARBA" id="ARBA00009347"/>
    </source>
</evidence>
<evidence type="ECO:0000256" key="3">
    <source>
        <dbReference type="ARBA" id="ARBA00022630"/>
    </source>
</evidence>
<dbReference type="InterPro" id="IPR013786">
    <property type="entry name" value="AcylCoA_DH/ox_N"/>
</dbReference>
<feature type="domain" description="Acyl-CoA dehydrogenase/oxidase N-terminal" evidence="7">
    <location>
        <begin position="8"/>
        <end position="122"/>
    </location>
</feature>
<dbReference type="EC" id="1.-.-.-" evidence="8"/>
<evidence type="ECO:0000313" key="8">
    <source>
        <dbReference type="EMBL" id="MFD1237246.1"/>
    </source>
</evidence>
<dbReference type="Proteomes" id="UP001597182">
    <property type="component" value="Unassembled WGS sequence"/>
</dbReference>
<dbReference type="InterPro" id="IPR036250">
    <property type="entry name" value="AcylCo_DH-like_C"/>
</dbReference>
<keyword evidence="3" id="KW-0285">Flavoprotein</keyword>
<dbReference type="SUPFAM" id="SSF47203">
    <property type="entry name" value="Acyl-CoA dehydrogenase C-terminal domain-like"/>
    <property type="match status" value="1"/>
</dbReference>
<evidence type="ECO:0000313" key="9">
    <source>
        <dbReference type="Proteomes" id="UP001597182"/>
    </source>
</evidence>
<dbReference type="Gene3D" id="1.20.140.10">
    <property type="entry name" value="Butyryl-CoA Dehydrogenase, subunit A, domain 3"/>
    <property type="match status" value="1"/>
</dbReference>
<gene>
    <name evidence="8" type="ORF">ACFQ34_28515</name>
</gene>
<evidence type="ECO:0000259" key="6">
    <source>
        <dbReference type="Pfam" id="PF00441"/>
    </source>
</evidence>
<dbReference type="RefSeq" id="WP_379653241.1">
    <property type="nucleotide sequence ID" value="NZ_JBHTMB010000278.1"/>
</dbReference>
<evidence type="ECO:0000256" key="4">
    <source>
        <dbReference type="ARBA" id="ARBA00022827"/>
    </source>
</evidence>
<dbReference type="Gene3D" id="2.40.110.10">
    <property type="entry name" value="Butyryl-CoA Dehydrogenase, subunit A, domain 2"/>
    <property type="match status" value="1"/>
</dbReference>
<feature type="compositionally biased region" description="Polar residues" evidence="5">
    <location>
        <begin position="424"/>
        <end position="434"/>
    </location>
</feature>
<dbReference type="Pfam" id="PF00441">
    <property type="entry name" value="Acyl-CoA_dh_1"/>
    <property type="match status" value="1"/>
</dbReference>